<evidence type="ECO:0000313" key="7">
    <source>
        <dbReference type="Proteomes" id="UP000281553"/>
    </source>
</evidence>
<evidence type="ECO:0000259" key="5">
    <source>
        <dbReference type="PROSITE" id="PS51184"/>
    </source>
</evidence>
<comment type="similarity">
    <text evidence="1">Belongs to the JMJD6 family.</text>
</comment>
<dbReference type="SUPFAM" id="SSF51197">
    <property type="entry name" value="Clavaminate synthase-like"/>
    <property type="match status" value="1"/>
</dbReference>
<reference evidence="6 7" key="1">
    <citation type="submission" date="2018-11" db="EMBL/GenBank/DDBJ databases">
        <authorList>
            <consortium name="Pathogen Informatics"/>
        </authorList>
    </citation>
    <scope>NUCLEOTIDE SEQUENCE [LARGE SCALE GENOMIC DNA]</scope>
</reference>
<gene>
    <name evidence="6" type="ORF">DILT_LOCUS825</name>
</gene>
<dbReference type="PROSITE" id="PS51184">
    <property type="entry name" value="JMJC"/>
    <property type="match status" value="1"/>
</dbReference>
<evidence type="ECO:0000313" key="6">
    <source>
        <dbReference type="EMBL" id="VDK36980.1"/>
    </source>
</evidence>
<dbReference type="Gene3D" id="2.60.120.650">
    <property type="entry name" value="Cupin"/>
    <property type="match status" value="1"/>
</dbReference>
<dbReference type="EMBL" id="UYRU01004124">
    <property type="protein sequence ID" value="VDK36980.1"/>
    <property type="molecule type" value="Genomic_DNA"/>
</dbReference>
<dbReference type="GO" id="GO:0005634">
    <property type="term" value="C:nucleus"/>
    <property type="evidence" value="ECO:0007669"/>
    <property type="project" value="TreeGrafter"/>
</dbReference>
<evidence type="ECO:0000256" key="3">
    <source>
        <dbReference type="ARBA" id="ARBA00082904"/>
    </source>
</evidence>
<evidence type="ECO:0000256" key="1">
    <source>
        <dbReference type="ARBA" id="ARBA00038068"/>
    </source>
</evidence>
<dbReference type="InterPro" id="IPR003347">
    <property type="entry name" value="JmjC_dom"/>
</dbReference>
<dbReference type="PANTHER" id="PTHR12480:SF6">
    <property type="entry name" value="2-OXOGLUTARATE AND IRON-DEPENDENT OXYGENASE JMJD4"/>
    <property type="match status" value="1"/>
</dbReference>
<protein>
    <recommendedName>
        <fullName evidence="3">Jumonji domain-containing protein 4</fullName>
    </recommendedName>
</protein>
<dbReference type="InterPro" id="IPR050910">
    <property type="entry name" value="JMJD6_ArgDemeth/LysHydrox"/>
</dbReference>
<name>A0A3P6PY26_DIBLA</name>
<comment type="catalytic activity">
    <reaction evidence="2">
        <text>L-lysyl-[protein] + 2-oxoglutarate + O2 = 4-hydroxy-L-lysyl-[protein] + succinate + CO2</text>
        <dbReference type="Rhea" id="RHEA:57156"/>
        <dbReference type="Rhea" id="RHEA-COMP:9752"/>
        <dbReference type="Rhea" id="RHEA-COMP:15084"/>
        <dbReference type="ChEBI" id="CHEBI:15379"/>
        <dbReference type="ChEBI" id="CHEBI:16526"/>
        <dbReference type="ChEBI" id="CHEBI:16810"/>
        <dbReference type="ChEBI" id="CHEBI:29969"/>
        <dbReference type="ChEBI" id="CHEBI:30031"/>
        <dbReference type="ChEBI" id="CHEBI:141495"/>
    </reaction>
</comment>
<dbReference type="Proteomes" id="UP000281553">
    <property type="component" value="Unassembled WGS sequence"/>
</dbReference>
<evidence type="ECO:0000256" key="2">
    <source>
        <dbReference type="ARBA" id="ARBA00047762"/>
    </source>
</evidence>
<dbReference type="GO" id="GO:0043565">
    <property type="term" value="F:sequence-specific DNA binding"/>
    <property type="evidence" value="ECO:0007669"/>
    <property type="project" value="TreeGrafter"/>
</dbReference>
<organism evidence="6 7">
    <name type="scientific">Dibothriocephalus latus</name>
    <name type="common">Fish tapeworm</name>
    <name type="synonym">Diphyllobothrium latum</name>
    <dbReference type="NCBI Taxonomy" id="60516"/>
    <lineage>
        <taxon>Eukaryota</taxon>
        <taxon>Metazoa</taxon>
        <taxon>Spiralia</taxon>
        <taxon>Lophotrochozoa</taxon>
        <taxon>Platyhelminthes</taxon>
        <taxon>Cestoda</taxon>
        <taxon>Eucestoda</taxon>
        <taxon>Diphyllobothriidea</taxon>
        <taxon>Diphyllobothriidae</taxon>
        <taxon>Dibothriocephalus</taxon>
    </lineage>
</organism>
<dbReference type="GO" id="GO:0045905">
    <property type="term" value="P:positive regulation of translational termination"/>
    <property type="evidence" value="ECO:0007669"/>
    <property type="project" value="TreeGrafter"/>
</dbReference>
<dbReference type="GO" id="GO:0016706">
    <property type="term" value="F:2-oxoglutarate-dependent dioxygenase activity"/>
    <property type="evidence" value="ECO:0007669"/>
    <property type="project" value="TreeGrafter"/>
</dbReference>
<feature type="region of interest" description="Disordered" evidence="4">
    <location>
        <begin position="1"/>
        <end position="22"/>
    </location>
</feature>
<proteinExistence type="inferred from homology"/>
<dbReference type="OrthoDB" id="10264738at2759"/>
<sequence length="121" mass="13839">MSVQGNLPPDIRDRQFASPDQDSDLPRCYVFEQLPGQAVFVPSGWYHEVLNLTDCVSINHNWINGCNVNLVWNHLRHQLDEVKISTADVKSTPGWAEACQVRRSKSVFPFECISIRLLSER</sequence>
<feature type="domain" description="JmjC" evidence="5">
    <location>
        <begin position="1"/>
        <end position="79"/>
    </location>
</feature>
<dbReference type="PANTHER" id="PTHR12480">
    <property type="entry name" value="ARGININE DEMETHYLASE AND LYSYL-HYDROXYLASE JMJD"/>
    <property type="match status" value="1"/>
</dbReference>
<accession>A0A3P6PY26</accession>
<dbReference type="GO" id="GO:0005737">
    <property type="term" value="C:cytoplasm"/>
    <property type="evidence" value="ECO:0007669"/>
    <property type="project" value="TreeGrafter"/>
</dbReference>
<dbReference type="Pfam" id="PF02373">
    <property type="entry name" value="JmjC"/>
    <property type="match status" value="1"/>
</dbReference>
<keyword evidence="7" id="KW-1185">Reference proteome</keyword>
<evidence type="ECO:0000256" key="4">
    <source>
        <dbReference type="SAM" id="MobiDB-lite"/>
    </source>
</evidence>
<dbReference type="AlphaFoldDB" id="A0A3P6PY26"/>